<accession>A0A9P4QHQ1</accession>
<keyword evidence="3" id="KW-0418">Kinase</keyword>
<dbReference type="SUPFAM" id="SSF56112">
    <property type="entry name" value="Protein kinase-like (PK-like)"/>
    <property type="match status" value="1"/>
</dbReference>
<dbReference type="InterPro" id="IPR000719">
    <property type="entry name" value="Prot_kinase_dom"/>
</dbReference>
<dbReference type="SMART" id="SM00220">
    <property type="entry name" value="S_TKc"/>
    <property type="match status" value="1"/>
</dbReference>
<dbReference type="PROSITE" id="PS00108">
    <property type="entry name" value="PROTEIN_KINASE_ST"/>
    <property type="match status" value="1"/>
</dbReference>
<evidence type="ECO:0000313" key="4">
    <source>
        <dbReference type="Proteomes" id="UP000799444"/>
    </source>
</evidence>
<feature type="compositionally biased region" description="Acidic residues" evidence="1">
    <location>
        <begin position="346"/>
        <end position="356"/>
    </location>
</feature>
<feature type="region of interest" description="Disordered" evidence="1">
    <location>
        <begin position="337"/>
        <end position="356"/>
    </location>
</feature>
<dbReference type="OrthoDB" id="310217at2759"/>
<dbReference type="PANTHER" id="PTHR44167">
    <property type="entry name" value="OVARIAN-SPECIFIC SERINE/THREONINE-PROTEIN KINASE LOK-RELATED"/>
    <property type="match status" value="1"/>
</dbReference>
<dbReference type="InterPro" id="IPR011009">
    <property type="entry name" value="Kinase-like_dom_sf"/>
</dbReference>
<dbReference type="GO" id="GO:0044773">
    <property type="term" value="P:mitotic DNA damage checkpoint signaling"/>
    <property type="evidence" value="ECO:0007669"/>
    <property type="project" value="TreeGrafter"/>
</dbReference>
<dbReference type="EMBL" id="ML996328">
    <property type="protein sequence ID" value="KAF2727503.1"/>
    <property type="molecule type" value="Genomic_DNA"/>
</dbReference>
<dbReference type="CDD" id="cd00180">
    <property type="entry name" value="PKc"/>
    <property type="match status" value="1"/>
</dbReference>
<feature type="domain" description="Protein kinase" evidence="2">
    <location>
        <begin position="18"/>
        <end position="334"/>
    </location>
</feature>
<dbReference type="Pfam" id="PF00069">
    <property type="entry name" value="Pkinase"/>
    <property type="match status" value="1"/>
</dbReference>
<dbReference type="GO" id="GO:0004674">
    <property type="term" value="F:protein serine/threonine kinase activity"/>
    <property type="evidence" value="ECO:0007669"/>
    <property type="project" value="TreeGrafter"/>
</dbReference>
<dbReference type="PANTHER" id="PTHR44167:SF24">
    <property type="entry name" value="SERINE_THREONINE-PROTEIN KINASE CHK2"/>
    <property type="match status" value="1"/>
</dbReference>
<evidence type="ECO:0000256" key="1">
    <source>
        <dbReference type="SAM" id="MobiDB-lite"/>
    </source>
</evidence>
<dbReference type="GO" id="GO:0005524">
    <property type="term" value="F:ATP binding"/>
    <property type="evidence" value="ECO:0007669"/>
    <property type="project" value="InterPro"/>
</dbReference>
<dbReference type="Gene3D" id="3.30.200.20">
    <property type="entry name" value="Phosphorylase Kinase, domain 1"/>
    <property type="match status" value="1"/>
</dbReference>
<organism evidence="3 4">
    <name type="scientific">Polyplosphaeria fusca</name>
    <dbReference type="NCBI Taxonomy" id="682080"/>
    <lineage>
        <taxon>Eukaryota</taxon>
        <taxon>Fungi</taxon>
        <taxon>Dikarya</taxon>
        <taxon>Ascomycota</taxon>
        <taxon>Pezizomycotina</taxon>
        <taxon>Dothideomycetes</taxon>
        <taxon>Pleosporomycetidae</taxon>
        <taxon>Pleosporales</taxon>
        <taxon>Tetraplosphaeriaceae</taxon>
        <taxon>Polyplosphaeria</taxon>
    </lineage>
</organism>
<dbReference type="Proteomes" id="UP000799444">
    <property type="component" value="Unassembled WGS sequence"/>
</dbReference>
<protein>
    <submittedName>
        <fullName evidence="3">Kinase-like protein</fullName>
    </submittedName>
</protein>
<dbReference type="AlphaFoldDB" id="A0A9P4QHQ1"/>
<keyword evidence="4" id="KW-1185">Reference proteome</keyword>
<reference evidence="3" key="1">
    <citation type="journal article" date="2020" name="Stud. Mycol.">
        <title>101 Dothideomycetes genomes: a test case for predicting lifestyles and emergence of pathogens.</title>
        <authorList>
            <person name="Haridas S."/>
            <person name="Albert R."/>
            <person name="Binder M."/>
            <person name="Bloem J."/>
            <person name="Labutti K."/>
            <person name="Salamov A."/>
            <person name="Andreopoulos B."/>
            <person name="Baker S."/>
            <person name="Barry K."/>
            <person name="Bills G."/>
            <person name="Bluhm B."/>
            <person name="Cannon C."/>
            <person name="Castanera R."/>
            <person name="Culley D."/>
            <person name="Daum C."/>
            <person name="Ezra D."/>
            <person name="Gonzalez J."/>
            <person name="Henrissat B."/>
            <person name="Kuo A."/>
            <person name="Liang C."/>
            <person name="Lipzen A."/>
            <person name="Lutzoni F."/>
            <person name="Magnuson J."/>
            <person name="Mondo S."/>
            <person name="Nolan M."/>
            <person name="Ohm R."/>
            <person name="Pangilinan J."/>
            <person name="Park H.-J."/>
            <person name="Ramirez L."/>
            <person name="Alfaro M."/>
            <person name="Sun H."/>
            <person name="Tritt A."/>
            <person name="Yoshinaga Y."/>
            <person name="Zwiers L.-H."/>
            <person name="Turgeon B."/>
            <person name="Goodwin S."/>
            <person name="Spatafora J."/>
            <person name="Crous P."/>
            <person name="Grigoriev I."/>
        </authorList>
    </citation>
    <scope>NUCLEOTIDE SEQUENCE</scope>
    <source>
        <strain evidence="3">CBS 125425</strain>
    </source>
</reference>
<keyword evidence="3" id="KW-0808">Transferase</keyword>
<dbReference type="InterPro" id="IPR008271">
    <property type="entry name" value="Ser/Thr_kinase_AS"/>
</dbReference>
<evidence type="ECO:0000259" key="2">
    <source>
        <dbReference type="PROSITE" id="PS50011"/>
    </source>
</evidence>
<proteinExistence type="predicted"/>
<gene>
    <name evidence="3" type="ORF">EJ04DRAFT_529388</name>
</gene>
<dbReference type="PROSITE" id="PS50011">
    <property type="entry name" value="PROTEIN_KINASE_DOM"/>
    <property type="match status" value="1"/>
</dbReference>
<sequence length="356" mass="40646">MSDSRNYAAISNAFPTEFTMTSILGSGSEASVEEWKHSSTGLIIAVKRFKEERPFPTNDIKVLTKLDEHPSIIKWYAIHEDIKVLVLERCEGMDLWELWQQKSDTNNHAVLSEAFLWSVYRQISSALAFLQTGIGGRGDTNNWKTVVHRDIKFENIFVKASGVKEDNSDLVIKLGDFGLSAFFDPEHPMMIPSRGAPDYWPPESTFEEPMGTPEGDVWAIGAVIHKLANGFEPAEEAMNYREKYLEENPNPRDTSEMTDLEYFYWQSKAPRKVRSINIPGNEQDRAPGMRARWTPIYSDGLDRCMKLALTWDPEKRATAVELMEEIEEEEAAFLHNELEDEHSSLLEEEGMEEDDG</sequence>
<dbReference type="GO" id="GO:0005634">
    <property type="term" value="C:nucleus"/>
    <property type="evidence" value="ECO:0007669"/>
    <property type="project" value="TreeGrafter"/>
</dbReference>
<evidence type="ECO:0000313" key="3">
    <source>
        <dbReference type="EMBL" id="KAF2727503.1"/>
    </source>
</evidence>
<dbReference type="Gene3D" id="1.10.510.10">
    <property type="entry name" value="Transferase(Phosphotransferase) domain 1"/>
    <property type="match status" value="1"/>
</dbReference>
<name>A0A9P4QHQ1_9PLEO</name>
<comment type="caution">
    <text evidence="3">The sequence shown here is derived from an EMBL/GenBank/DDBJ whole genome shotgun (WGS) entry which is preliminary data.</text>
</comment>